<keyword evidence="5" id="KW-1185">Reference proteome</keyword>
<dbReference type="PANTHER" id="PTHR10491">
    <property type="entry name" value="DTDP-4-DEHYDRORHAMNOSE REDUCTASE"/>
    <property type="match status" value="1"/>
</dbReference>
<dbReference type="EC" id="1.1.1.133" evidence="2"/>
<evidence type="ECO:0000256" key="1">
    <source>
        <dbReference type="ARBA" id="ARBA00010944"/>
    </source>
</evidence>
<dbReference type="AlphaFoldDB" id="A0A0M2Q2Z1"/>
<name>A0A0M2Q2Z1_PROHO</name>
<comment type="pathway">
    <text evidence="2">Carbohydrate biosynthesis; dTDP-L-rhamnose biosynthesis.</text>
</comment>
<dbReference type="Gene3D" id="3.90.25.10">
    <property type="entry name" value="UDP-galactose 4-epimerase, domain 1"/>
    <property type="match status" value="1"/>
</dbReference>
<dbReference type="Gene3D" id="3.40.50.720">
    <property type="entry name" value="NAD(P)-binding Rossmann-like Domain"/>
    <property type="match status" value="1"/>
</dbReference>
<dbReference type="STRING" id="317619.GCA_000332315_03419"/>
<accession>A0A0M2Q2Z1</accession>
<proteinExistence type="inferred from homology"/>
<dbReference type="NCBIfam" id="TIGR01214">
    <property type="entry name" value="rmlD"/>
    <property type="match status" value="1"/>
</dbReference>
<feature type="domain" description="RmlD-like substrate binding" evidence="3">
    <location>
        <begin position="9"/>
        <end position="301"/>
    </location>
</feature>
<dbReference type="GO" id="GO:0019305">
    <property type="term" value="P:dTDP-rhamnose biosynthetic process"/>
    <property type="evidence" value="ECO:0007669"/>
    <property type="project" value="UniProtKB-UniPathway"/>
</dbReference>
<dbReference type="Pfam" id="PF04321">
    <property type="entry name" value="RmlD_sub_bind"/>
    <property type="match status" value="1"/>
</dbReference>
<dbReference type="eggNOG" id="COG1091">
    <property type="taxonomic scope" value="Bacteria"/>
</dbReference>
<sequence length="305" mass="33897">MAHGTLPQRILILGCWGQVGRALQLVLGPRATVIPWDKSQCDLTHLPLELDRFAQAIQTLKPDVIINGAAYTAVDRAEEEPELAQQINGTALQSLAQLAHRCGATLVHISTDYVFNGFGHRPYGETDAPDPLGIYGRSKLAGEKAIVAEGCDRYLILRTAWVYSEYDRPNFLKTMVRLGQEREVLQVVADQVGSPTWARDIAEVIAALMVRIHQDPSLSGIYHYSNSGVASWYDFAVAIFEEAIAAGWSLKLKQLIPIATEDYPTPAQRPAYSVLNCHKVRQVLQFTPPHWHQSLRQAITQLPKP</sequence>
<evidence type="ECO:0000313" key="5">
    <source>
        <dbReference type="Proteomes" id="UP000034681"/>
    </source>
</evidence>
<dbReference type="GO" id="GO:0008831">
    <property type="term" value="F:dTDP-4-dehydrorhamnose reductase activity"/>
    <property type="evidence" value="ECO:0007669"/>
    <property type="project" value="UniProtKB-EC"/>
</dbReference>
<keyword evidence="2" id="KW-0521">NADP</keyword>
<protein>
    <recommendedName>
        <fullName evidence="2">dTDP-4-dehydrorhamnose reductase</fullName>
        <ecNumber evidence="2">1.1.1.133</ecNumber>
    </recommendedName>
</protein>
<dbReference type="GO" id="GO:0005829">
    <property type="term" value="C:cytosol"/>
    <property type="evidence" value="ECO:0007669"/>
    <property type="project" value="TreeGrafter"/>
</dbReference>
<gene>
    <name evidence="4" type="ORF">PROH_01245</name>
</gene>
<organism evidence="4 5">
    <name type="scientific">Prochlorothrix hollandica PCC 9006 = CALU 1027</name>
    <dbReference type="NCBI Taxonomy" id="317619"/>
    <lineage>
        <taxon>Bacteria</taxon>
        <taxon>Bacillati</taxon>
        <taxon>Cyanobacteriota</taxon>
        <taxon>Cyanophyceae</taxon>
        <taxon>Prochlorotrichales</taxon>
        <taxon>Prochlorotrichaceae</taxon>
        <taxon>Prochlorothrix</taxon>
    </lineage>
</organism>
<keyword evidence="2" id="KW-0560">Oxidoreductase</keyword>
<dbReference type="EMBL" id="AJTX02000002">
    <property type="protein sequence ID" value="KKJ01633.1"/>
    <property type="molecule type" value="Genomic_DNA"/>
</dbReference>
<comment type="caution">
    <text evidence="4">The sequence shown here is derived from an EMBL/GenBank/DDBJ whole genome shotgun (WGS) entry which is preliminary data.</text>
</comment>
<evidence type="ECO:0000256" key="2">
    <source>
        <dbReference type="RuleBase" id="RU364082"/>
    </source>
</evidence>
<dbReference type="InterPro" id="IPR036291">
    <property type="entry name" value="NAD(P)-bd_dom_sf"/>
</dbReference>
<dbReference type="UniPathway" id="UPA00124"/>
<dbReference type="PANTHER" id="PTHR10491:SF4">
    <property type="entry name" value="METHIONINE ADENOSYLTRANSFERASE 2 SUBUNIT BETA"/>
    <property type="match status" value="1"/>
</dbReference>
<comment type="function">
    <text evidence="2">Catalyzes the reduction of dTDP-6-deoxy-L-lyxo-4-hexulose to yield dTDP-L-rhamnose.</text>
</comment>
<dbReference type="OrthoDB" id="9803892at2"/>
<reference evidence="4" key="1">
    <citation type="submission" date="2012-04" db="EMBL/GenBank/DDBJ databases">
        <authorList>
            <person name="Borisov I.G."/>
            <person name="Ivanikova N.V."/>
            <person name="Pinevich A.V."/>
        </authorList>
    </citation>
    <scope>NUCLEOTIDE SEQUENCE</scope>
    <source>
        <strain evidence="4">CALU 1027</strain>
    </source>
</reference>
<dbReference type="CDD" id="cd05254">
    <property type="entry name" value="dTDP_HR_like_SDR_e"/>
    <property type="match status" value="1"/>
</dbReference>
<evidence type="ECO:0000259" key="3">
    <source>
        <dbReference type="Pfam" id="PF04321"/>
    </source>
</evidence>
<comment type="similarity">
    <text evidence="1 2">Belongs to the dTDP-4-dehydrorhamnose reductase family.</text>
</comment>
<evidence type="ECO:0000313" key="4">
    <source>
        <dbReference type="EMBL" id="KKJ01633.1"/>
    </source>
</evidence>
<dbReference type="SUPFAM" id="SSF51735">
    <property type="entry name" value="NAD(P)-binding Rossmann-fold domains"/>
    <property type="match status" value="1"/>
</dbReference>
<dbReference type="InterPro" id="IPR029903">
    <property type="entry name" value="RmlD-like-bd"/>
</dbReference>
<dbReference type="InterPro" id="IPR005913">
    <property type="entry name" value="dTDP_dehydrorham_reduct"/>
</dbReference>
<dbReference type="Proteomes" id="UP000034681">
    <property type="component" value="Unassembled WGS sequence"/>
</dbReference>